<evidence type="ECO:0000256" key="7">
    <source>
        <dbReference type="ARBA" id="ARBA00035179"/>
    </source>
</evidence>
<dbReference type="GO" id="GO:0003735">
    <property type="term" value="F:structural constituent of ribosome"/>
    <property type="evidence" value="ECO:0007669"/>
    <property type="project" value="TreeGrafter"/>
</dbReference>
<dbReference type="PANTHER" id="PTHR28595:SF1">
    <property type="entry name" value="LARGE RIBOSOMAL SUBUNIT PROTEIN ML54"/>
    <property type="match status" value="1"/>
</dbReference>
<keyword evidence="2" id="KW-0809">Transit peptide</keyword>
<keyword evidence="5" id="KW-0687">Ribonucleoprotein</keyword>
<name>A0AAI8YBX0_9PEZI</name>
<feature type="compositionally biased region" description="Low complexity" evidence="8">
    <location>
        <begin position="74"/>
        <end position="92"/>
    </location>
</feature>
<evidence type="ECO:0000256" key="6">
    <source>
        <dbReference type="ARBA" id="ARBA00033752"/>
    </source>
</evidence>
<comment type="caution">
    <text evidence="9">The sequence shown here is derived from an EMBL/GenBank/DDBJ whole genome shotgun (WGS) entry which is preliminary data.</text>
</comment>
<evidence type="ECO:0000256" key="1">
    <source>
        <dbReference type="ARBA" id="ARBA00004173"/>
    </source>
</evidence>
<comment type="similarity">
    <text evidence="6">Belongs to the mitochondrion-specific ribosomal protein mL54 family.</text>
</comment>
<evidence type="ECO:0000256" key="4">
    <source>
        <dbReference type="ARBA" id="ARBA00023128"/>
    </source>
</evidence>
<accession>A0AAI8YBX0</accession>
<protein>
    <recommendedName>
        <fullName evidence="7">Large ribosomal subunit protein mL54</fullName>
    </recommendedName>
</protein>
<feature type="region of interest" description="Disordered" evidence="8">
    <location>
        <begin position="139"/>
        <end position="159"/>
    </location>
</feature>
<evidence type="ECO:0000256" key="3">
    <source>
        <dbReference type="ARBA" id="ARBA00022980"/>
    </source>
</evidence>
<evidence type="ECO:0000256" key="8">
    <source>
        <dbReference type="SAM" id="MobiDB-lite"/>
    </source>
</evidence>
<keyword evidence="3" id="KW-0689">Ribosomal protein</keyword>
<feature type="region of interest" description="Disordered" evidence="8">
    <location>
        <begin position="39"/>
        <end position="96"/>
    </location>
</feature>
<evidence type="ECO:0000313" key="10">
    <source>
        <dbReference type="Proteomes" id="UP001295740"/>
    </source>
</evidence>
<organism evidence="9 10">
    <name type="scientific">Anthostomella pinea</name>
    <dbReference type="NCBI Taxonomy" id="933095"/>
    <lineage>
        <taxon>Eukaryota</taxon>
        <taxon>Fungi</taxon>
        <taxon>Dikarya</taxon>
        <taxon>Ascomycota</taxon>
        <taxon>Pezizomycotina</taxon>
        <taxon>Sordariomycetes</taxon>
        <taxon>Xylariomycetidae</taxon>
        <taxon>Xylariales</taxon>
        <taxon>Xylariaceae</taxon>
        <taxon>Anthostomella</taxon>
    </lineage>
</organism>
<dbReference type="Pfam" id="PF08561">
    <property type="entry name" value="Ribosomal_L37"/>
    <property type="match status" value="1"/>
</dbReference>
<dbReference type="EMBL" id="CAUWAG010000003">
    <property type="protein sequence ID" value="CAJ2501584.1"/>
    <property type="molecule type" value="Genomic_DNA"/>
</dbReference>
<dbReference type="AlphaFoldDB" id="A0AAI8YBX0"/>
<dbReference type="Proteomes" id="UP001295740">
    <property type="component" value="Unassembled WGS sequence"/>
</dbReference>
<keyword evidence="10" id="KW-1185">Reference proteome</keyword>
<evidence type="ECO:0000313" key="9">
    <source>
        <dbReference type="EMBL" id="CAJ2501584.1"/>
    </source>
</evidence>
<comment type="subcellular location">
    <subcellularLocation>
        <location evidence="1">Mitochondrion</location>
    </subcellularLocation>
</comment>
<evidence type="ECO:0000256" key="2">
    <source>
        <dbReference type="ARBA" id="ARBA00022946"/>
    </source>
</evidence>
<dbReference type="GO" id="GO:0005762">
    <property type="term" value="C:mitochondrial large ribosomal subunit"/>
    <property type="evidence" value="ECO:0007669"/>
    <property type="project" value="TreeGrafter"/>
</dbReference>
<reference evidence="9" key="1">
    <citation type="submission" date="2023-10" db="EMBL/GenBank/DDBJ databases">
        <authorList>
            <person name="Hackl T."/>
        </authorList>
    </citation>
    <scope>NUCLEOTIDE SEQUENCE</scope>
</reference>
<dbReference type="InterPro" id="IPR013870">
    <property type="entry name" value="Ribosomal_mL54"/>
</dbReference>
<gene>
    <name evidence="9" type="ORF">KHLLAP_LOCUS2052</name>
</gene>
<sequence length="235" mass="25116">MICRRCLQRASALSSRILPAQRAATPSLPFALRPFSSTLPYRSSSPAPQPPPAGASAPGPAETQGAPEFSTPLADSPGSSSSSSDGAAGSGAEPLSACPEGTVLSGLNYFKNRTDPVALADDAYPAWLWQTLEVQKRADEDADDDAGDEFSKSKKQRRLAAKRQRALEARLLAEGNIEALAPKIPLQHQSVNMPGNEEGTTEGAIAAQQAREDLRRAMRKERKAKIKESNYLKSM</sequence>
<proteinExistence type="inferred from homology"/>
<keyword evidence="4" id="KW-0496">Mitochondrion</keyword>
<dbReference type="PANTHER" id="PTHR28595">
    <property type="entry name" value="39S RIBOSOMAL PROTEIN L54, MITOCHONDRIAL"/>
    <property type="match status" value="1"/>
</dbReference>
<evidence type="ECO:0000256" key="5">
    <source>
        <dbReference type="ARBA" id="ARBA00023274"/>
    </source>
</evidence>